<keyword evidence="1" id="KW-0472">Membrane</keyword>
<dbReference type="RefSeq" id="XP_017773677.1">
    <property type="nucleotide sequence ID" value="XM_017918188.1"/>
</dbReference>
<protein>
    <submittedName>
        <fullName evidence="3">Uncharacterized protein LOC108560573</fullName>
    </submittedName>
</protein>
<gene>
    <name evidence="3" type="primary">LOC108560573</name>
</gene>
<dbReference type="GeneID" id="108560573"/>
<accession>A0ABM1MGH7</accession>
<sequence length="164" mass="18681">MASNLNSPFDLEIWGQAVDLALNDINERFLNHHSIKLKKIQARGCAARCSRRRRAAGGCRASRRRHKRIKNVNTFTSAVYPRFSRYTRRAAMKRILKCILSLVLWFVIATEATPQYYNVGVLMSSMFNSSFDLKGVGPAVDLSLSDINERFLDHHGIKLKKVQA</sequence>
<organism evidence="2 3">
    <name type="scientific">Nicrophorus vespilloides</name>
    <name type="common">Boreal carrion beetle</name>
    <dbReference type="NCBI Taxonomy" id="110193"/>
    <lineage>
        <taxon>Eukaryota</taxon>
        <taxon>Metazoa</taxon>
        <taxon>Ecdysozoa</taxon>
        <taxon>Arthropoda</taxon>
        <taxon>Hexapoda</taxon>
        <taxon>Insecta</taxon>
        <taxon>Pterygota</taxon>
        <taxon>Neoptera</taxon>
        <taxon>Endopterygota</taxon>
        <taxon>Coleoptera</taxon>
        <taxon>Polyphaga</taxon>
        <taxon>Staphyliniformia</taxon>
        <taxon>Silphidae</taxon>
        <taxon>Nicrophorinae</taxon>
        <taxon>Nicrophorus</taxon>
    </lineage>
</organism>
<name>A0ABM1MGH7_NICVS</name>
<feature type="transmembrane region" description="Helical" evidence="1">
    <location>
        <begin position="95"/>
        <end position="117"/>
    </location>
</feature>
<keyword evidence="2" id="KW-1185">Reference proteome</keyword>
<reference evidence="3" key="1">
    <citation type="submission" date="2025-08" db="UniProtKB">
        <authorList>
            <consortium name="RefSeq"/>
        </authorList>
    </citation>
    <scope>IDENTIFICATION</scope>
    <source>
        <tissue evidence="3">Whole Larva</tissue>
    </source>
</reference>
<evidence type="ECO:0000256" key="1">
    <source>
        <dbReference type="SAM" id="Phobius"/>
    </source>
</evidence>
<keyword evidence="1" id="KW-0812">Transmembrane</keyword>
<proteinExistence type="predicted"/>
<feature type="non-terminal residue" evidence="3">
    <location>
        <position position="164"/>
    </location>
</feature>
<evidence type="ECO:0000313" key="3">
    <source>
        <dbReference type="RefSeq" id="XP_017773677.1"/>
    </source>
</evidence>
<keyword evidence="1" id="KW-1133">Transmembrane helix</keyword>
<evidence type="ECO:0000313" key="2">
    <source>
        <dbReference type="Proteomes" id="UP000695000"/>
    </source>
</evidence>
<dbReference type="Proteomes" id="UP000695000">
    <property type="component" value="Unplaced"/>
</dbReference>